<keyword evidence="3 5" id="KW-0378">Hydrolase</keyword>
<evidence type="ECO:0000256" key="4">
    <source>
        <dbReference type="ARBA" id="ARBA00022825"/>
    </source>
</evidence>
<dbReference type="EMBL" id="DSQF01000006">
    <property type="protein sequence ID" value="HGZ42525.1"/>
    <property type="molecule type" value="Genomic_DNA"/>
</dbReference>
<dbReference type="SUPFAM" id="SSF52743">
    <property type="entry name" value="Subtilisin-like"/>
    <property type="match status" value="1"/>
</dbReference>
<keyword evidence="2 5" id="KW-0645">Protease</keyword>
<dbReference type="InterPro" id="IPR015500">
    <property type="entry name" value="Peptidase_S8_subtilisin-rel"/>
</dbReference>
<evidence type="ECO:0000313" key="7">
    <source>
        <dbReference type="EMBL" id="HGZ42525.1"/>
    </source>
</evidence>
<feature type="domain" description="Peptidase S8/S53" evidence="6">
    <location>
        <begin position="446"/>
        <end position="722"/>
    </location>
</feature>
<dbReference type="InterPro" id="IPR023827">
    <property type="entry name" value="Peptidase_S8_Asp-AS"/>
</dbReference>
<dbReference type="InterPro" id="IPR050131">
    <property type="entry name" value="Peptidase_S8_subtilisin-like"/>
</dbReference>
<dbReference type="Pfam" id="PF00082">
    <property type="entry name" value="Peptidase_S8"/>
    <property type="match status" value="1"/>
</dbReference>
<reference evidence="7" key="1">
    <citation type="journal article" date="2020" name="mSystems">
        <title>Genome- and Community-Level Interaction Insights into Carbon Utilization and Element Cycling Functions of Hydrothermarchaeota in Hydrothermal Sediment.</title>
        <authorList>
            <person name="Zhou Z."/>
            <person name="Liu Y."/>
            <person name="Xu W."/>
            <person name="Pan J."/>
            <person name="Luo Z.H."/>
            <person name="Li M."/>
        </authorList>
    </citation>
    <scope>NUCLEOTIDE SEQUENCE [LARGE SCALE GENOMIC DNA]</scope>
    <source>
        <strain evidence="7">SpSt-381</strain>
    </source>
</reference>
<feature type="active site" description="Charge relay system" evidence="5">
    <location>
        <position position="667"/>
    </location>
</feature>
<evidence type="ECO:0000256" key="2">
    <source>
        <dbReference type="ARBA" id="ARBA00022670"/>
    </source>
</evidence>
<dbReference type="PANTHER" id="PTHR43806:SF11">
    <property type="entry name" value="CEREVISIN-RELATED"/>
    <property type="match status" value="1"/>
</dbReference>
<sequence>MSMLFRISHIAPPPVGRDERSARSSCHSAVHGVAVSATRLLATVLVLTSLPLSRGDAFGAAAPRTSRHVIAATATPCTLVAAAPASDVRAGHVLRWSGVQDQSGPPLASRIRALRDGEAVAMGAPTAADGAPDRLQFISAAAAGELRLVVDLLPGDALTLRLVRIEDVPGTPPPLASDIDLVRVNGGAPPGSREPMTLLEAVPGDAAGAVILHGLGLDQLGLVWLESDRSAAVALDHVRREDGGVVVTLPAVEPERAGSARLVVATTDGAHDWIAVPGDASLDAESGGWSVTFVVDRARAPVVEDASWAIPVASLPLSEVTEVLRAEGVVELRAFAAATDPAPPTRNRLGEPIMPVDPREIFSCEVAAEGDALRLVSRLERLPGVRRAIAAPRRGMRPMAPDDPLFPRQWALSWTGSYAFCGVLQAAPGTDIGYSTAWPQPAEPTVDVAVLDTGFEVNHPDLRRARHFGCFYAPDCPYGDSSVDGHGTSVTSIIAAQSDNAEGMTSPTSAARAWAFVVCQDQSCNAAHVASALNQANQDGRFPIANLSIGGFDDDPGLALAVKNAWLDGTLVVSVMAETFLISPLFPAAWDRYVLGVGAQFMNGLRWVDFEINGQNGLESDPAPYIDLCAPGGRLIIAAKKGETYYDVTPSHCSIEDVQTMAFEGTSAAGAYVSAVAAALVHQRRTMASEDLTAEDLEAILKLSAADREEHGLGWDEHTGAGLARGDAALAMLSVPNALLHTGAGAGTPWALGIADSSGPLLAVSVQGHPSIPNGTYWARRYELRGVVDRGAGWTQAPYAWTRGSGTLGWRDTTHLDWVLDAPWADVGPGAPTASQVPVRTYVYRLVAQGDPGVLVGWFPCDPAQARIALSILNPGTALDAPAAAAGPAPLVRLLGNPGRGEIRYALAAEAGAEARVSIHDVSGRRLHSEVVRLDAASAGVRVWPVPGGTTRAPRPGVYFLRVVAGDRSETRTCVVLR</sequence>
<evidence type="ECO:0000259" key="6">
    <source>
        <dbReference type="Pfam" id="PF00082"/>
    </source>
</evidence>
<evidence type="ECO:0000256" key="1">
    <source>
        <dbReference type="ARBA" id="ARBA00011073"/>
    </source>
</evidence>
<protein>
    <recommendedName>
        <fullName evidence="6">Peptidase S8/S53 domain-containing protein</fullName>
    </recommendedName>
</protein>
<comment type="caution">
    <text evidence="7">The sequence shown here is derived from an EMBL/GenBank/DDBJ whole genome shotgun (WGS) entry which is preliminary data.</text>
</comment>
<feature type="active site" description="Charge relay system" evidence="5">
    <location>
        <position position="486"/>
    </location>
</feature>
<dbReference type="PRINTS" id="PR00723">
    <property type="entry name" value="SUBTILISIN"/>
</dbReference>
<dbReference type="AlphaFoldDB" id="A0A832MKK0"/>
<feature type="active site" description="Charge relay system" evidence="5">
    <location>
        <position position="452"/>
    </location>
</feature>
<keyword evidence="4 5" id="KW-0720">Serine protease</keyword>
<name>A0A832MKK0_UNCEI</name>
<dbReference type="InterPro" id="IPR000209">
    <property type="entry name" value="Peptidase_S8/S53_dom"/>
</dbReference>
<dbReference type="Gene3D" id="3.40.50.200">
    <property type="entry name" value="Peptidase S8/S53 domain"/>
    <property type="match status" value="1"/>
</dbReference>
<dbReference type="InterPro" id="IPR036852">
    <property type="entry name" value="Peptidase_S8/S53_dom_sf"/>
</dbReference>
<evidence type="ECO:0000256" key="5">
    <source>
        <dbReference type="PROSITE-ProRule" id="PRU01240"/>
    </source>
</evidence>
<comment type="similarity">
    <text evidence="1 5">Belongs to the peptidase S8 family.</text>
</comment>
<evidence type="ECO:0000256" key="3">
    <source>
        <dbReference type="ARBA" id="ARBA00022801"/>
    </source>
</evidence>
<dbReference type="PANTHER" id="PTHR43806">
    <property type="entry name" value="PEPTIDASE S8"/>
    <property type="match status" value="1"/>
</dbReference>
<accession>A0A832MKK0</accession>
<dbReference type="GO" id="GO:0006508">
    <property type="term" value="P:proteolysis"/>
    <property type="evidence" value="ECO:0007669"/>
    <property type="project" value="UniProtKB-KW"/>
</dbReference>
<gene>
    <name evidence="7" type="ORF">ENR23_03695</name>
</gene>
<dbReference type="PROSITE" id="PS51892">
    <property type="entry name" value="SUBTILASE"/>
    <property type="match status" value="1"/>
</dbReference>
<dbReference type="GO" id="GO:0004252">
    <property type="term" value="F:serine-type endopeptidase activity"/>
    <property type="evidence" value="ECO:0007669"/>
    <property type="project" value="UniProtKB-UniRule"/>
</dbReference>
<proteinExistence type="inferred from homology"/>
<organism evidence="7">
    <name type="scientific">Eiseniibacteriota bacterium</name>
    <dbReference type="NCBI Taxonomy" id="2212470"/>
    <lineage>
        <taxon>Bacteria</taxon>
        <taxon>Candidatus Eiseniibacteriota</taxon>
    </lineage>
</organism>
<dbReference type="PROSITE" id="PS00136">
    <property type="entry name" value="SUBTILASE_ASP"/>
    <property type="match status" value="1"/>
</dbReference>